<evidence type="ECO:0000256" key="3">
    <source>
        <dbReference type="ARBA" id="ARBA00022701"/>
    </source>
</evidence>
<dbReference type="PRINTS" id="PR00380">
    <property type="entry name" value="KINESINHEAVY"/>
</dbReference>
<accession>G7JLI3</accession>
<dbReference type="Gene3D" id="3.40.850.10">
    <property type="entry name" value="Kinesin motor domain"/>
    <property type="match status" value="1"/>
</dbReference>
<evidence type="ECO:0000259" key="13">
    <source>
        <dbReference type="PROSITE" id="PS50067"/>
    </source>
</evidence>
<sequence>MGGQSNAAAAAALYDHAGGAVPLHPAPAGTAPDAGDAVMARWLQSAGLQHLASPLANTAIDQRLLPNLLMQGYGAQSAEEKQRLFKLMRSLNFNGESGSELYTPTSQTLGGAAVSDGFYSPDFRGDFGAGLLDLHAMDDTELLPEHVISEPFEPSPFMPGSTKEFEDDFNSVSIKQEGGDAVADVSIFLPVNEKENNTRENNVAKIKVVVRKRPLNKKELAKKEDDIVTVFDKAYLAVHEPKVKVDLTAYVEKHEFCFDAVLDENVTNDEVYRVTVEPIIPTIFERTKATCFAYGQTGSGKTFTMQPLPLRAANDLVRQLHRPVYRNQKFKLWLSYFEIYGGKLFDLLGDRKKLCMREDGRQQVCIVGLQEFEVSDVQIVKEFIERGNAARSTGSTGANEESSRSHAILQLVVKRHNEVKESRRNNDGNETKSGKVVGKISFIDLAGSERGADTTDNDRQTRIEGAEINKSLLALKECIRALDNDQIHIPFRGSKLTEVLRDSFVGNSKTVMISCISPNAGSCEHTLNTLRYADRVKSLSKSGNPRKDQAPNPVPQSNKEVLSTSSLPDSACAEDVYYQRQEVKTGDMGRKVIENENSLYSSAAAADVDKQPSSFSSTFLFNGREEKGLPSVSADRNRFEVKNSTSQKMNPYSQNDTDEKVQKVSPPRRKGTKEERPERSFNWQKRDANGSDHFTTSSKQQSTENHNTVATGSRQPETESSPDVNISAVLEEEEALIAAHRKEIEDTMEIVREEMKLLAEVDQPGSLIDSYVTQLSFVLSRKAASLVSLQARLARFQHRLKEQKILSRKRVPR</sequence>
<evidence type="ECO:0000313" key="14">
    <source>
        <dbReference type="EMBL" id="AES91878.1"/>
    </source>
</evidence>
<evidence type="ECO:0000256" key="5">
    <source>
        <dbReference type="ARBA" id="ARBA00022840"/>
    </source>
</evidence>
<dbReference type="CDD" id="cd01367">
    <property type="entry name" value="KISc_KIF2_like"/>
    <property type="match status" value="1"/>
</dbReference>
<comment type="subcellular location">
    <subcellularLocation>
        <location evidence="1">Cytoplasm</location>
        <location evidence="1">Cytoskeleton</location>
    </subcellularLocation>
</comment>
<dbReference type="GO" id="GO:0005524">
    <property type="term" value="F:ATP binding"/>
    <property type="evidence" value="ECO:0007669"/>
    <property type="project" value="UniProtKB-UniRule"/>
</dbReference>
<dbReference type="GO" id="GO:0008017">
    <property type="term" value="F:microtubule binding"/>
    <property type="evidence" value="ECO:0007669"/>
    <property type="project" value="InterPro"/>
</dbReference>
<evidence type="ECO:0000256" key="10">
    <source>
        <dbReference type="RuleBase" id="RU000394"/>
    </source>
</evidence>
<feature type="region of interest" description="Disordered" evidence="12">
    <location>
        <begin position="628"/>
        <end position="723"/>
    </location>
</feature>
<dbReference type="FunFam" id="3.40.850.10:FF:000012">
    <property type="entry name" value="Kinesin-like protein"/>
    <property type="match status" value="1"/>
</dbReference>
<evidence type="ECO:0000313" key="16">
    <source>
        <dbReference type="EnsemblPlants" id="AES91878"/>
    </source>
</evidence>
<dbReference type="GO" id="GO:1903338">
    <property type="term" value="P:regulation of cell wall organization or biogenesis"/>
    <property type="evidence" value="ECO:0007669"/>
    <property type="project" value="UniProtKB-ARBA"/>
</dbReference>
<comment type="similarity">
    <text evidence="8">Belongs to the TRAFAC class myosin-kinesin ATPase superfamily. Kinesin family. KIN-13 subfamily.</text>
</comment>
<reference evidence="14 17" key="1">
    <citation type="journal article" date="2011" name="Nature">
        <title>The Medicago genome provides insight into the evolution of rhizobial symbioses.</title>
        <authorList>
            <person name="Young N.D."/>
            <person name="Debelle F."/>
            <person name="Oldroyd G.E."/>
            <person name="Geurts R."/>
            <person name="Cannon S.B."/>
            <person name="Udvardi M.K."/>
            <person name="Benedito V.A."/>
            <person name="Mayer K.F."/>
            <person name="Gouzy J."/>
            <person name="Schoof H."/>
            <person name="Van de Peer Y."/>
            <person name="Proost S."/>
            <person name="Cook D.R."/>
            <person name="Meyers B.C."/>
            <person name="Spannagl M."/>
            <person name="Cheung F."/>
            <person name="De Mita S."/>
            <person name="Krishnakumar V."/>
            <person name="Gundlach H."/>
            <person name="Zhou S."/>
            <person name="Mudge J."/>
            <person name="Bharti A.K."/>
            <person name="Murray J.D."/>
            <person name="Naoumkina M.A."/>
            <person name="Rosen B."/>
            <person name="Silverstein K.A."/>
            <person name="Tang H."/>
            <person name="Rombauts S."/>
            <person name="Zhao P.X."/>
            <person name="Zhou P."/>
            <person name="Barbe V."/>
            <person name="Bardou P."/>
            <person name="Bechner M."/>
            <person name="Bellec A."/>
            <person name="Berger A."/>
            <person name="Berges H."/>
            <person name="Bidwell S."/>
            <person name="Bisseling T."/>
            <person name="Choisne N."/>
            <person name="Couloux A."/>
            <person name="Denny R."/>
            <person name="Deshpande S."/>
            <person name="Dai X."/>
            <person name="Doyle J.J."/>
            <person name="Dudez A.M."/>
            <person name="Farmer A.D."/>
            <person name="Fouteau S."/>
            <person name="Franken C."/>
            <person name="Gibelin C."/>
            <person name="Gish J."/>
            <person name="Goldstein S."/>
            <person name="Gonzalez A.J."/>
            <person name="Green P.J."/>
            <person name="Hallab A."/>
            <person name="Hartog M."/>
            <person name="Hua A."/>
            <person name="Humphray S.J."/>
            <person name="Jeong D.H."/>
            <person name="Jing Y."/>
            <person name="Jocker A."/>
            <person name="Kenton S.M."/>
            <person name="Kim D.J."/>
            <person name="Klee K."/>
            <person name="Lai H."/>
            <person name="Lang C."/>
            <person name="Lin S."/>
            <person name="Macmil S.L."/>
            <person name="Magdelenat G."/>
            <person name="Matthews L."/>
            <person name="McCorrison J."/>
            <person name="Monaghan E.L."/>
            <person name="Mun J.H."/>
            <person name="Najar F.Z."/>
            <person name="Nicholson C."/>
            <person name="Noirot C."/>
            <person name="O'Bleness M."/>
            <person name="Paule C.R."/>
            <person name="Poulain J."/>
            <person name="Prion F."/>
            <person name="Qin B."/>
            <person name="Qu C."/>
            <person name="Retzel E.F."/>
            <person name="Riddle C."/>
            <person name="Sallet E."/>
            <person name="Samain S."/>
            <person name="Samson N."/>
            <person name="Sanders I."/>
            <person name="Saurat O."/>
            <person name="Scarpelli C."/>
            <person name="Schiex T."/>
            <person name="Segurens B."/>
            <person name="Severin A.J."/>
            <person name="Sherrier D.J."/>
            <person name="Shi R."/>
            <person name="Sims S."/>
            <person name="Singer S.R."/>
            <person name="Sinharoy S."/>
            <person name="Sterck L."/>
            <person name="Viollet A."/>
            <person name="Wang B.B."/>
            <person name="Wang K."/>
            <person name="Wang M."/>
            <person name="Wang X."/>
            <person name="Warfsmann J."/>
            <person name="Weissenbach J."/>
            <person name="White D.D."/>
            <person name="White J.D."/>
            <person name="Wiley G.B."/>
            <person name="Wincker P."/>
            <person name="Xing Y."/>
            <person name="Yang L."/>
            <person name="Yao Z."/>
            <person name="Ying F."/>
            <person name="Zhai J."/>
            <person name="Zhou L."/>
            <person name="Zuber A."/>
            <person name="Denarie J."/>
            <person name="Dixon R.A."/>
            <person name="May G.D."/>
            <person name="Schwartz D.C."/>
            <person name="Rogers J."/>
            <person name="Quetier F."/>
            <person name="Town C.D."/>
            <person name="Roe B.A."/>
        </authorList>
    </citation>
    <scope>NUCLEOTIDE SEQUENCE [LARGE SCALE GENOMIC DNA]</scope>
    <source>
        <strain evidence="14">A17</strain>
        <strain evidence="16 17">cv. Jemalong A17</strain>
    </source>
</reference>
<feature type="compositionally biased region" description="Basic and acidic residues" evidence="12">
    <location>
        <begin position="672"/>
        <end position="690"/>
    </location>
</feature>
<dbReference type="Proteomes" id="UP000265566">
    <property type="component" value="Chromosome 4"/>
</dbReference>
<dbReference type="EnsemblPlants" id="AES91878">
    <property type="protein sequence ID" value="AES91878"/>
    <property type="gene ID" value="MTR_4g119980"/>
</dbReference>
<dbReference type="PANTHER" id="PTHR47971:SF8">
    <property type="entry name" value="KINESIN-LIKE PROTEIN"/>
    <property type="match status" value="1"/>
</dbReference>
<gene>
    <name evidence="16" type="primary">11417327</name>
    <name evidence="14" type="ordered locus">MTR_4g119980</name>
    <name evidence="15" type="ORF">MtrunA17_Chr4g0067421</name>
</gene>
<dbReference type="OMA" id="PFIPKEM"/>
<dbReference type="EMBL" id="CM001220">
    <property type="protein sequence ID" value="AES91878.1"/>
    <property type="molecule type" value="Genomic_DNA"/>
</dbReference>
<evidence type="ECO:0000313" key="17">
    <source>
        <dbReference type="Proteomes" id="UP000002051"/>
    </source>
</evidence>
<dbReference type="HOGENOM" id="CLU_001485_19_0_1"/>
<keyword evidence="6 9" id="KW-0505">Motor protein</keyword>
<dbReference type="GO" id="GO:0007018">
    <property type="term" value="P:microtubule-based movement"/>
    <property type="evidence" value="ECO:0007669"/>
    <property type="project" value="InterPro"/>
</dbReference>
<feature type="domain" description="Kinesin motor" evidence="13">
    <location>
        <begin position="205"/>
        <end position="539"/>
    </location>
</feature>
<dbReference type="SMART" id="SM00129">
    <property type="entry name" value="KISc"/>
    <property type="match status" value="1"/>
</dbReference>
<dbReference type="InterPro" id="IPR027640">
    <property type="entry name" value="Kinesin-like_fam"/>
</dbReference>
<keyword evidence="3 10" id="KW-0493">Microtubule</keyword>
<dbReference type="InterPro" id="IPR036961">
    <property type="entry name" value="Kinesin_motor_dom_sf"/>
</dbReference>
<dbReference type="Gramene" id="rna27082">
    <property type="protein sequence ID" value="RHN64280.1"/>
    <property type="gene ID" value="gene27082"/>
</dbReference>
<proteinExistence type="inferred from homology"/>
<keyword evidence="17" id="KW-1185">Reference proteome</keyword>
<feature type="coiled-coil region" evidence="11">
    <location>
        <begin position="730"/>
        <end position="761"/>
    </location>
</feature>
<protein>
    <recommendedName>
        <fullName evidence="10">Kinesin-like protein</fullName>
    </recommendedName>
</protein>
<evidence type="ECO:0000256" key="6">
    <source>
        <dbReference type="ARBA" id="ARBA00023175"/>
    </source>
</evidence>
<dbReference type="PROSITE" id="PS50067">
    <property type="entry name" value="KINESIN_MOTOR_2"/>
    <property type="match status" value="1"/>
</dbReference>
<dbReference type="InterPro" id="IPR001752">
    <property type="entry name" value="Kinesin_motor_dom"/>
</dbReference>
<name>G7JLI3_MEDTR</name>
<evidence type="ECO:0000313" key="15">
    <source>
        <dbReference type="EMBL" id="RHN64280.1"/>
    </source>
</evidence>
<feature type="compositionally biased region" description="Polar residues" evidence="12">
    <location>
        <begin position="692"/>
        <end position="723"/>
    </location>
</feature>
<dbReference type="InterPro" id="IPR027417">
    <property type="entry name" value="P-loop_NTPase"/>
</dbReference>
<dbReference type="Pfam" id="PF00225">
    <property type="entry name" value="Kinesin"/>
    <property type="match status" value="1"/>
</dbReference>
<keyword evidence="4 9" id="KW-0547">Nucleotide-binding</keyword>
<reference evidence="16" key="3">
    <citation type="submission" date="2015-04" db="UniProtKB">
        <authorList>
            <consortium name="EnsemblPlants"/>
        </authorList>
    </citation>
    <scope>IDENTIFICATION</scope>
    <source>
        <strain evidence="16">cv. Jemalong A17</strain>
    </source>
</reference>
<dbReference type="KEGG" id="mtr:11417327"/>
<organism evidence="14 17">
    <name type="scientific">Medicago truncatula</name>
    <name type="common">Barrel medic</name>
    <name type="synonym">Medicago tribuloides</name>
    <dbReference type="NCBI Taxonomy" id="3880"/>
    <lineage>
        <taxon>Eukaryota</taxon>
        <taxon>Viridiplantae</taxon>
        <taxon>Streptophyta</taxon>
        <taxon>Embryophyta</taxon>
        <taxon>Tracheophyta</taxon>
        <taxon>Spermatophyta</taxon>
        <taxon>Magnoliopsida</taxon>
        <taxon>eudicotyledons</taxon>
        <taxon>Gunneridae</taxon>
        <taxon>Pentapetalae</taxon>
        <taxon>rosids</taxon>
        <taxon>fabids</taxon>
        <taxon>Fabales</taxon>
        <taxon>Fabaceae</taxon>
        <taxon>Papilionoideae</taxon>
        <taxon>50 kb inversion clade</taxon>
        <taxon>NPAAA clade</taxon>
        <taxon>Hologalegina</taxon>
        <taxon>IRL clade</taxon>
        <taxon>Trifolieae</taxon>
        <taxon>Medicago</taxon>
    </lineage>
</organism>
<evidence type="ECO:0000256" key="7">
    <source>
        <dbReference type="ARBA" id="ARBA00023212"/>
    </source>
</evidence>
<dbReference type="InterPro" id="IPR019821">
    <property type="entry name" value="Kinesin_motor_CS"/>
</dbReference>
<dbReference type="PaxDb" id="3880-AES91878"/>
<dbReference type="STRING" id="3880.G7JLI3"/>
<evidence type="ECO:0000256" key="8">
    <source>
        <dbReference type="ARBA" id="ARBA00061030"/>
    </source>
</evidence>
<keyword evidence="7" id="KW-0206">Cytoskeleton</keyword>
<dbReference type="GO" id="GO:0003777">
    <property type="term" value="F:microtubule motor activity"/>
    <property type="evidence" value="ECO:0000318"/>
    <property type="project" value="GO_Central"/>
</dbReference>
<evidence type="ECO:0000256" key="1">
    <source>
        <dbReference type="ARBA" id="ARBA00004245"/>
    </source>
</evidence>
<dbReference type="GO" id="GO:0005874">
    <property type="term" value="C:microtubule"/>
    <property type="evidence" value="ECO:0000318"/>
    <property type="project" value="GO_Central"/>
</dbReference>
<evidence type="ECO:0000256" key="12">
    <source>
        <dbReference type="SAM" id="MobiDB-lite"/>
    </source>
</evidence>
<feature type="region of interest" description="Disordered" evidence="12">
    <location>
        <begin position="539"/>
        <end position="565"/>
    </location>
</feature>
<evidence type="ECO:0000256" key="9">
    <source>
        <dbReference type="PROSITE-ProRule" id="PRU00283"/>
    </source>
</evidence>
<dbReference type="Proteomes" id="UP000002051">
    <property type="component" value="Chromosome 4"/>
</dbReference>
<dbReference type="SUPFAM" id="SSF52540">
    <property type="entry name" value="P-loop containing nucleoside triphosphate hydrolases"/>
    <property type="match status" value="1"/>
</dbReference>
<dbReference type="GO" id="GO:0016787">
    <property type="term" value="F:hydrolase activity"/>
    <property type="evidence" value="ECO:0007669"/>
    <property type="project" value="UniProtKB-KW"/>
</dbReference>
<dbReference type="PROSITE" id="PS00411">
    <property type="entry name" value="KINESIN_MOTOR_1"/>
    <property type="match status" value="1"/>
</dbReference>
<dbReference type="PANTHER" id="PTHR47971">
    <property type="entry name" value="KINESIN-RELATED PROTEIN 6"/>
    <property type="match status" value="1"/>
</dbReference>
<reference evidence="15" key="4">
    <citation type="journal article" date="2018" name="Nat. Plants">
        <title>Whole-genome landscape of Medicago truncatula symbiotic genes.</title>
        <authorList>
            <person name="Pecrix Y."/>
            <person name="Gamas P."/>
            <person name="Carrere S."/>
        </authorList>
    </citation>
    <scope>NUCLEOTIDE SEQUENCE</scope>
    <source>
        <tissue evidence="15">Leaves</tissue>
    </source>
</reference>
<feature type="compositionally biased region" description="Polar residues" evidence="12">
    <location>
        <begin position="555"/>
        <end position="565"/>
    </location>
</feature>
<reference evidence="14 17" key="2">
    <citation type="journal article" date="2014" name="BMC Genomics">
        <title>An improved genome release (version Mt4.0) for the model legume Medicago truncatula.</title>
        <authorList>
            <person name="Tang H."/>
            <person name="Krishnakumar V."/>
            <person name="Bidwell S."/>
            <person name="Rosen B."/>
            <person name="Chan A."/>
            <person name="Zhou S."/>
            <person name="Gentzbittel L."/>
            <person name="Childs K.L."/>
            <person name="Yandell M."/>
            <person name="Gundlach H."/>
            <person name="Mayer K.F."/>
            <person name="Schwartz D.C."/>
            <person name="Town C.D."/>
        </authorList>
    </citation>
    <scope>GENOME REANNOTATION</scope>
    <source>
        <strain evidence="14">A17</strain>
        <strain evidence="16 17">cv. Jemalong A17</strain>
    </source>
</reference>
<feature type="binding site" evidence="9">
    <location>
        <begin position="295"/>
        <end position="302"/>
    </location>
    <ligand>
        <name>ATP</name>
        <dbReference type="ChEBI" id="CHEBI:30616"/>
    </ligand>
</feature>
<dbReference type="EMBL" id="PSQE01000004">
    <property type="protein sequence ID" value="RHN64280.1"/>
    <property type="molecule type" value="Genomic_DNA"/>
</dbReference>
<keyword evidence="14" id="KW-0378">Hydrolase</keyword>
<evidence type="ECO:0000256" key="4">
    <source>
        <dbReference type="ARBA" id="ARBA00022741"/>
    </source>
</evidence>
<evidence type="ECO:0000256" key="11">
    <source>
        <dbReference type="SAM" id="Coils"/>
    </source>
</evidence>
<feature type="compositionally biased region" description="Polar residues" evidence="12">
    <location>
        <begin position="642"/>
        <end position="655"/>
    </location>
</feature>
<dbReference type="OrthoDB" id="3176171at2759"/>
<keyword evidence="11" id="KW-0175">Coiled coil</keyword>
<keyword evidence="2" id="KW-0963">Cytoplasm</keyword>
<dbReference type="AlphaFoldDB" id="G7JLI3"/>
<dbReference type="GO" id="GO:0007019">
    <property type="term" value="P:microtubule depolymerization"/>
    <property type="evidence" value="ECO:0000318"/>
    <property type="project" value="GO_Central"/>
</dbReference>
<dbReference type="eggNOG" id="KOG0246">
    <property type="taxonomic scope" value="Eukaryota"/>
</dbReference>
<evidence type="ECO:0000256" key="2">
    <source>
        <dbReference type="ARBA" id="ARBA00022490"/>
    </source>
</evidence>
<keyword evidence="5 9" id="KW-0067">ATP-binding</keyword>